<gene>
    <name evidence="2" type="ORF">HPBE_LOCUS328</name>
</gene>
<dbReference type="PROSITE" id="PS50878">
    <property type="entry name" value="RT_POL"/>
    <property type="match status" value="1"/>
</dbReference>
<evidence type="ECO:0000313" key="2">
    <source>
        <dbReference type="EMBL" id="VDO18710.1"/>
    </source>
</evidence>
<dbReference type="WBParaSite" id="HPBE_0000032701-mRNA-1">
    <property type="protein sequence ID" value="HPBE_0000032701-mRNA-1"/>
    <property type="gene ID" value="HPBE_0000032701"/>
</dbReference>
<sequence>MANCFTIDAIHAARPLLEKHRENQKPMHIAFLDLEKAFDRVSREVIQYALRQHGVPEELTEWMRILYSCLKSQVQAAAGTSMEFPIFVGVHQGSALSPLPFVVVMGAITRNLQKPVRWSLVYADDVMLACEDKGVLE</sequence>
<accession>A0A3P7TA98</accession>
<dbReference type="OrthoDB" id="5845191at2759"/>
<evidence type="ECO:0000313" key="4">
    <source>
        <dbReference type="WBParaSite" id="HPBE_0000032701-mRNA-1"/>
    </source>
</evidence>
<evidence type="ECO:0000259" key="1">
    <source>
        <dbReference type="PROSITE" id="PS50878"/>
    </source>
</evidence>
<organism evidence="3 4">
    <name type="scientific">Heligmosomoides polygyrus</name>
    <name type="common">Parasitic roundworm</name>
    <dbReference type="NCBI Taxonomy" id="6339"/>
    <lineage>
        <taxon>Eukaryota</taxon>
        <taxon>Metazoa</taxon>
        <taxon>Ecdysozoa</taxon>
        <taxon>Nematoda</taxon>
        <taxon>Chromadorea</taxon>
        <taxon>Rhabditida</taxon>
        <taxon>Rhabditina</taxon>
        <taxon>Rhabditomorpha</taxon>
        <taxon>Strongyloidea</taxon>
        <taxon>Heligmosomidae</taxon>
        <taxon>Heligmosomoides</taxon>
    </lineage>
</organism>
<feature type="domain" description="Reverse transcriptase" evidence="1">
    <location>
        <begin position="1"/>
        <end position="137"/>
    </location>
</feature>
<dbReference type="Pfam" id="PF00078">
    <property type="entry name" value="RVT_1"/>
    <property type="match status" value="1"/>
</dbReference>
<proteinExistence type="predicted"/>
<dbReference type="PANTHER" id="PTHR19446">
    <property type="entry name" value="REVERSE TRANSCRIPTASES"/>
    <property type="match status" value="1"/>
</dbReference>
<protein>
    <submittedName>
        <fullName evidence="4">Reverse transcriptase domain-containing protein</fullName>
    </submittedName>
</protein>
<evidence type="ECO:0000313" key="3">
    <source>
        <dbReference type="Proteomes" id="UP000050761"/>
    </source>
</evidence>
<keyword evidence="3" id="KW-1185">Reference proteome</keyword>
<dbReference type="SUPFAM" id="SSF56672">
    <property type="entry name" value="DNA/RNA polymerases"/>
    <property type="match status" value="1"/>
</dbReference>
<dbReference type="InterPro" id="IPR043502">
    <property type="entry name" value="DNA/RNA_pol_sf"/>
</dbReference>
<dbReference type="EMBL" id="UZAH01000210">
    <property type="protein sequence ID" value="VDO18710.1"/>
    <property type="molecule type" value="Genomic_DNA"/>
</dbReference>
<name>A0A183F2H1_HELPZ</name>
<reference evidence="4" key="2">
    <citation type="submission" date="2019-09" db="UniProtKB">
        <authorList>
            <consortium name="WormBaseParasite"/>
        </authorList>
    </citation>
    <scope>IDENTIFICATION</scope>
</reference>
<dbReference type="AlphaFoldDB" id="A0A183F2H1"/>
<reference evidence="2 3" key="1">
    <citation type="submission" date="2018-11" db="EMBL/GenBank/DDBJ databases">
        <authorList>
            <consortium name="Pathogen Informatics"/>
        </authorList>
    </citation>
    <scope>NUCLEOTIDE SEQUENCE [LARGE SCALE GENOMIC DNA]</scope>
</reference>
<accession>A0A183F2H1</accession>
<dbReference type="InterPro" id="IPR000477">
    <property type="entry name" value="RT_dom"/>
</dbReference>
<dbReference type="Proteomes" id="UP000050761">
    <property type="component" value="Unassembled WGS sequence"/>
</dbReference>